<dbReference type="Pfam" id="PF22570">
    <property type="entry name" value="LiaF-TM"/>
    <property type="match status" value="1"/>
</dbReference>
<dbReference type="InterPro" id="IPR054331">
    <property type="entry name" value="LiaF_TM"/>
</dbReference>
<keyword evidence="1" id="KW-0472">Membrane</keyword>
<feature type="domain" description="LiaF transmembrane" evidence="2">
    <location>
        <begin position="15"/>
        <end position="109"/>
    </location>
</feature>
<comment type="caution">
    <text evidence="3">The sequence shown here is derived from an EMBL/GenBank/DDBJ whole genome shotgun (WGS) entry which is preliminary data.</text>
</comment>
<feature type="transmembrane region" description="Helical" evidence="1">
    <location>
        <begin position="12"/>
        <end position="28"/>
    </location>
</feature>
<keyword evidence="1" id="KW-1133">Transmembrane helix</keyword>
<dbReference type="RefSeq" id="WP_018476021.1">
    <property type="nucleotide sequence ID" value="NZ_BMWX01000009.1"/>
</dbReference>
<evidence type="ECO:0000256" key="1">
    <source>
        <dbReference type="SAM" id="Phobius"/>
    </source>
</evidence>
<protein>
    <submittedName>
        <fullName evidence="3">Membrane protein</fullName>
    </submittedName>
</protein>
<keyword evidence="4" id="KW-1185">Reference proteome</keyword>
<dbReference type="Proteomes" id="UP000619457">
    <property type="component" value="Unassembled WGS sequence"/>
</dbReference>
<sequence>MGKYYKSGDGGRMTTGMIVLAVGLFLLVRKMGIFIPDWIFSWPMIFVAVGIISLAKHNFQSGFGLFMVIFGGYFLLKKELNIPHEIETFLIPAGLIALGVFLMLTKGKKDYLNWSGMNSMDYGKEQGIGGSSKTSDSSSYSDLGSAGFTTEQNDRVFSQALFCGIQKRVLSKNFIGGKVSAIFGGTEIDLTQAELGPNAVLNVEVAFGGVKLMMPANWEVKMDVTNVFAGVEDKRMYPQHSEEQPKVLRITGTVLFGGLEIKSF</sequence>
<feature type="transmembrane region" description="Helical" evidence="1">
    <location>
        <begin position="88"/>
        <end position="105"/>
    </location>
</feature>
<gene>
    <name evidence="3" type="ORF">GCM10007049_36730</name>
</gene>
<evidence type="ECO:0000259" key="2">
    <source>
        <dbReference type="Pfam" id="PF22570"/>
    </source>
</evidence>
<evidence type="ECO:0000313" key="3">
    <source>
        <dbReference type="EMBL" id="GGZ39976.1"/>
    </source>
</evidence>
<dbReference type="PANTHER" id="PTHR40763">
    <property type="entry name" value="MEMBRANE PROTEIN-RELATED"/>
    <property type="match status" value="1"/>
</dbReference>
<keyword evidence="1" id="KW-0812">Transmembrane</keyword>
<dbReference type="PANTHER" id="PTHR40763:SF5">
    <property type="entry name" value="MEMBRANE PROTEIN"/>
    <property type="match status" value="1"/>
</dbReference>
<name>A0A918QBG7_9BACT</name>
<reference evidence="3" key="2">
    <citation type="submission" date="2020-09" db="EMBL/GenBank/DDBJ databases">
        <authorList>
            <person name="Sun Q."/>
            <person name="Kim S."/>
        </authorList>
    </citation>
    <scope>NUCLEOTIDE SEQUENCE</scope>
    <source>
        <strain evidence="3">KCTC 12368</strain>
    </source>
</reference>
<accession>A0A918QBG7</accession>
<evidence type="ECO:0000313" key="4">
    <source>
        <dbReference type="Proteomes" id="UP000619457"/>
    </source>
</evidence>
<feature type="transmembrane region" description="Helical" evidence="1">
    <location>
        <begin position="59"/>
        <end position="76"/>
    </location>
</feature>
<reference evidence="3" key="1">
    <citation type="journal article" date="2014" name="Int. J. Syst. Evol. Microbiol.">
        <title>Complete genome sequence of Corynebacterium casei LMG S-19264T (=DSM 44701T), isolated from a smear-ripened cheese.</title>
        <authorList>
            <consortium name="US DOE Joint Genome Institute (JGI-PGF)"/>
            <person name="Walter F."/>
            <person name="Albersmeier A."/>
            <person name="Kalinowski J."/>
            <person name="Ruckert C."/>
        </authorList>
    </citation>
    <scope>NUCLEOTIDE SEQUENCE</scope>
    <source>
        <strain evidence="3">KCTC 12368</strain>
    </source>
</reference>
<dbReference type="AlphaFoldDB" id="A0A918QBG7"/>
<organism evidence="3 4">
    <name type="scientific">Echinicola pacifica</name>
    <dbReference type="NCBI Taxonomy" id="346377"/>
    <lineage>
        <taxon>Bacteria</taxon>
        <taxon>Pseudomonadati</taxon>
        <taxon>Bacteroidota</taxon>
        <taxon>Cytophagia</taxon>
        <taxon>Cytophagales</taxon>
        <taxon>Cyclobacteriaceae</taxon>
        <taxon>Echinicola</taxon>
    </lineage>
</organism>
<proteinExistence type="predicted"/>
<dbReference type="EMBL" id="BMWX01000009">
    <property type="protein sequence ID" value="GGZ39976.1"/>
    <property type="molecule type" value="Genomic_DNA"/>
</dbReference>
<feature type="transmembrane region" description="Helical" evidence="1">
    <location>
        <begin position="35"/>
        <end position="53"/>
    </location>
</feature>